<feature type="signal peptide" evidence="1">
    <location>
        <begin position="1"/>
        <end position="29"/>
    </location>
</feature>
<dbReference type="RefSeq" id="WP_085932118.1">
    <property type="nucleotide sequence ID" value="NZ_FUWJ01000001.1"/>
</dbReference>
<proteinExistence type="predicted"/>
<evidence type="ECO:0000313" key="2">
    <source>
        <dbReference type="EMBL" id="SJZ32674.1"/>
    </source>
</evidence>
<dbReference type="EMBL" id="FUWJ01000001">
    <property type="protein sequence ID" value="SJZ32674.1"/>
    <property type="molecule type" value="Genomic_DNA"/>
</dbReference>
<sequence length="94" mass="10379">MSKRSFGRLAEVLGGLGLFALLAACSSNAKEVAFTTPGWYLEKPRLISIWGPQLFGGPFTYDQCEAERMKLPQTTSDEMLCVNELVKPGKYGPY</sequence>
<keyword evidence="3" id="KW-1185">Reference proteome</keyword>
<name>A0A1T4JRC0_9HYPH</name>
<dbReference type="Proteomes" id="UP000190092">
    <property type="component" value="Unassembled WGS sequence"/>
</dbReference>
<evidence type="ECO:0000256" key="1">
    <source>
        <dbReference type="SAM" id="SignalP"/>
    </source>
</evidence>
<dbReference type="AlphaFoldDB" id="A0A1T4JRC0"/>
<protein>
    <submittedName>
        <fullName evidence="2">Uncharacterized protein</fullName>
    </submittedName>
</protein>
<accession>A0A1T4JRC0</accession>
<dbReference type="OrthoDB" id="7376421at2"/>
<reference evidence="3" key="1">
    <citation type="submission" date="2017-02" db="EMBL/GenBank/DDBJ databases">
        <authorList>
            <person name="Varghese N."/>
            <person name="Submissions S."/>
        </authorList>
    </citation>
    <scope>NUCLEOTIDE SEQUENCE [LARGE SCALE GENOMIC DNA]</scope>
    <source>
        <strain evidence="3">ATCC 27094</strain>
    </source>
</reference>
<feature type="chain" id="PRO_5012684834" evidence="1">
    <location>
        <begin position="30"/>
        <end position="94"/>
    </location>
</feature>
<dbReference type="PROSITE" id="PS51257">
    <property type="entry name" value="PROKAR_LIPOPROTEIN"/>
    <property type="match status" value="1"/>
</dbReference>
<evidence type="ECO:0000313" key="3">
    <source>
        <dbReference type="Proteomes" id="UP000190092"/>
    </source>
</evidence>
<gene>
    <name evidence="2" type="ORF">SAMN02745126_00374</name>
</gene>
<keyword evidence="1" id="KW-0732">Signal</keyword>
<organism evidence="2 3">
    <name type="scientific">Enhydrobacter aerosaccus</name>
    <dbReference type="NCBI Taxonomy" id="225324"/>
    <lineage>
        <taxon>Bacteria</taxon>
        <taxon>Pseudomonadati</taxon>
        <taxon>Pseudomonadota</taxon>
        <taxon>Alphaproteobacteria</taxon>
        <taxon>Hyphomicrobiales</taxon>
        <taxon>Enhydrobacter</taxon>
    </lineage>
</organism>